<reference evidence="1 2" key="1">
    <citation type="submission" date="2013-08" db="EMBL/GenBank/DDBJ databases">
        <authorList>
            <person name="Weinstock G."/>
            <person name="Sodergren E."/>
            <person name="Wylie T."/>
            <person name="Fulton L."/>
            <person name="Fulton R."/>
            <person name="Fronick C."/>
            <person name="O'Laughlin M."/>
            <person name="Godfrey J."/>
            <person name="Miner T."/>
            <person name="Herter B."/>
            <person name="Appelbaum E."/>
            <person name="Cordes M."/>
            <person name="Lek S."/>
            <person name="Wollam A."/>
            <person name="Pepin K.H."/>
            <person name="Palsikar V.B."/>
            <person name="Mitreva M."/>
            <person name="Wilson R.K."/>
        </authorList>
    </citation>
    <scope>NUCLEOTIDE SEQUENCE [LARGE SCALE GENOMIC DNA]</scope>
    <source>
        <strain evidence="1 2">F0041</strain>
    </source>
</reference>
<name>U2CWV3_9BACE</name>
<dbReference type="RefSeq" id="WP_021647105.1">
    <property type="nucleotide sequence ID" value="NZ_KE993163.1"/>
</dbReference>
<dbReference type="InterPro" id="IPR024623">
    <property type="entry name" value="YtxH"/>
</dbReference>
<evidence type="ECO:0000313" key="1">
    <source>
        <dbReference type="EMBL" id="ERI88553.1"/>
    </source>
</evidence>
<organism evidence="1 2">
    <name type="scientific">Bacteroides pyogenes F0041</name>
    <dbReference type="NCBI Taxonomy" id="1321819"/>
    <lineage>
        <taxon>Bacteria</taxon>
        <taxon>Pseudomonadati</taxon>
        <taxon>Bacteroidota</taxon>
        <taxon>Bacteroidia</taxon>
        <taxon>Bacteroidales</taxon>
        <taxon>Bacteroidaceae</taxon>
        <taxon>Bacteroides</taxon>
    </lineage>
</organism>
<protein>
    <recommendedName>
        <fullName evidence="3">YtxH-like protein</fullName>
    </recommendedName>
</protein>
<proteinExistence type="predicted"/>
<dbReference type="OrthoDB" id="1082761at2"/>
<dbReference type="Pfam" id="PF12732">
    <property type="entry name" value="YtxH"/>
    <property type="match status" value="1"/>
</dbReference>
<dbReference type="EMBL" id="AWSV01000032">
    <property type="protein sequence ID" value="ERI88553.1"/>
    <property type="molecule type" value="Genomic_DNA"/>
</dbReference>
<evidence type="ECO:0000313" key="2">
    <source>
        <dbReference type="Proteomes" id="UP000016496"/>
    </source>
</evidence>
<comment type="caution">
    <text evidence="1">The sequence shown here is derived from an EMBL/GenBank/DDBJ whole genome shotgun (WGS) entry which is preliminary data.</text>
</comment>
<dbReference type="Proteomes" id="UP000016496">
    <property type="component" value="Unassembled WGS sequence"/>
</dbReference>
<gene>
    <name evidence="1" type="ORF">HMPREF1981_00486</name>
</gene>
<dbReference type="HOGENOM" id="CLU_105320_4_3_10"/>
<dbReference type="GeneID" id="99755028"/>
<dbReference type="AlphaFoldDB" id="U2CWV3"/>
<dbReference type="PATRIC" id="fig|1321819.3.peg.451"/>
<sequence>MKGLSVLTAFLGGAAVGAALGILFAPEKGEDTRSRIVDILRKKGIKLNRNEMEDLVDEIAAEIKDKVGE</sequence>
<accession>U2CWV3</accession>
<evidence type="ECO:0008006" key="3">
    <source>
        <dbReference type="Google" id="ProtNLM"/>
    </source>
</evidence>